<accession>A0A1I8F3U2</accession>
<protein>
    <submittedName>
        <fullName evidence="3">HEAT repeat-containing protein 5B</fullName>
    </submittedName>
</protein>
<reference evidence="3" key="1">
    <citation type="submission" date="2016-11" db="UniProtKB">
        <authorList>
            <consortium name="WormBaseParasite"/>
        </authorList>
    </citation>
    <scope>IDENTIFICATION</scope>
</reference>
<dbReference type="WBParaSite" id="maker-unitig_15994-snap-gene-0.2-mRNA-1">
    <property type="protein sequence ID" value="maker-unitig_15994-snap-gene-0.2-mRNA-1"/>
    <property type="gene ID" value="maker-unitig_15994-snap-gene-0.2"/>
</dbReference>
<feature type="region of interest" description="Disordered" evidence="1">
    <location>
        <begin position="1"/>
        <end position="22"/>
    </location>
</feature>
<dbReference type="Proteomes" id="UP000095280">
    <property type="component" value="Unplaced"/>
</dbReference>
<organism evidence="2 3">
    <name type="scientific">Macrostomum lignano</name>
    <dbReference type="NCBI Taxonomy" id="282301"/>
    <lineage>
        <taxon>Eukaryota</taxon>
        <taxon>Metazoa</taxon>
        <taxon>Spiralia</taxon>
        <taxon>Lophotrochozoa</taxon>
        <taxon>Platyhelminthes</taxon>
        <taxon>Rhabditophora</taxon>
        <taxon>Macrostomorpha</taxon>
        <taxon>Macrostomida</taxon>
        <taxon>Macrostomidae</taxon>
        <taxon>Macrostomum</taxon>
    </lineage>
</organism>
<evidence type="ECO:0000313" key="3">
    <source>
        <dbReference type="WBParaSite" id="maker-unitig_15994-snap-gene-0.2-mRNA-1"/>
    </source>
</evidence>
<keyword evidence="2" id="KW-1185">Reference proteome</keyword>
<sequence>ARPDAHSAHPGGNHIQKLSPAGKSSDCKRVVRLPVDTCWCPLLQGMARLCCDNRKPVRMQALTYLQRSLLFHDLRSLYARPIEAIRESLKNMLLVIGQNACILRQSRLWDLTWHRIGAFLPS</sequence>
<proteinExistence type="predicted"/>
<name>A0A1I8F3U2_9PLAT</name>
<evidence type="ECO:0000256" key="1">
    <source>
        <dbReference type="SAM" id="MobiDB-lite"/>
    </source>
</evidence>
<evidence type="ECO:0000313" key="2">
    <source>
        <dbReference type="Proteomes" id="UP000095280"/>
    </source>
</evidence>
<dbReference type="AlphaFoldDB" id="A0A1I8F3U2"/>